<dbReference type="PROSITE" id="PS51257">
    <property type="entry name" value="PROKAR_LIPOPROTEIN"/>
    <property type="match status" value="1"/>
</dbReference>
<dbReference type="GO" id="GO:0019867">
    <property type="term" value="C:outer membrane"/>
    <property type="evidence" value="ECO:0007669"/>
    <property type="project" value="InterPro"/>
</dbReference>
<dbReference type="PANTHER" id="PTHR37530">
    <property type="entry name" value="OUTER MEMBRANE PROTEIN SLP"/>
    <property type="match status" value="1"/>
</dbReference>
<proteinExistence type="predicted"/>
<dbReference type="InterPro" id="IPR004658">
    <property type="entry name" value="OMP_Slp"/>
</dbReference>
<evidence type="ECO:0000256" key="1">
    <source>
        <dbReference type="SAM" id="SignalP"/>
    </source>
</evidence>
<feature type="chain" id="PRO_5044231323" evidence="1">
    <location>
        <begin position="22"/>
        <end position="184"/>
    </location>
</feature>
<dbReference type="AlphaFoldDB" id="A0AB39H7R7"/>
<organism evidence="2">
    <name type="scientific">Vibrio sp. HB236076</name>
    <dbReference type="NCBI Taxonomy" id="3232307"/>
    <lineage>
        <taxon>Bacteria</taxon>
        <taxon>Pseudomonadati</taxon>
        <taxon>Pseudomonadota</taxon>
        <taxon>Gammaproteobacteria</taxon>
        <taxon>Vibrionales</taxon>
        <taxon>Vibrionaceae</taxon>
        <taxon>Vibrio</taxon>
    </lineage>
</organism>
<sequence length="184" mass="20668">MTKRANLFLLAALLLSGCATIPPELAINQESTSVITRLSEWQQDTPLNTPLRLGGVIASVDNLTDSTRLTIVYLPTKASAKPDIRYEPRGRFIVYSSTFLDPVAYAPGRLVTVLGRAKKTTEQSKQGQYPLELPVMQAQAVHLWRVERYLDEPVLGSRIFDCPHPRCFGARPWPMRHKVIEIVK</sequence>
<dbReference type="EMBL" id="CP162601">
    <property type="protein sequence ID" value="XDK24416.1"/>
    <property type="molecule type" value="Genomic_DNA"/>
</dbReference>
<name>A0AB39H7R7_9VIBR</name>
<dbReference type="PIRSF" id="PIRSF004982">
    <property type="entry name" value="SlP"/>
    <property type="match status" value="1"/>
</dbReference>
<accession>A0AB39H7R7</accession>
<feature type="signal peptide" evidence="1">
    <location>
        <begin position="1"/>
        <end position="21"/>
    </location>
</feature>
<dbReference type="KEGG" id="vih:AB0763_09330"/>
<gene>
    <name evidence="2" type="ORF">AB0763_09330</name>
</gene>
<keyword evidence="2" id="KW-0449">Lipoprotein</keyword>
<reference evidence="2" key="1">
    <citation type="submission" date="2024-07" db="EMBL/GenBank/DDBJ databases">
        <title>Genome Analysis of a Potential Novel Vibrio Species Secreting pH- and Thermo-stable Alginate Lyase and its Application in Producing Alginate Oligosaccharides.</title>
        <authorList>
            <person name="Huang H."/>
            <person name="Bao K."/>
        </authorList>
    </citation>
    <scope>NUCLEOTIDE SEQUENCE</scope>
    <source>
        <strain evidence="2">HB236076</strain>
    </source>
</reference>
<dbReference type="PANTHER" id="PTHR37530:SF1">
    <property type="entry name" value="OUTER MEMBRANE PROTEIN SLP"/>
    <property type="match status" value="1"/>
</dbReference>
<keyword evidence="1" id="KW-0732">Signal</keyword>
<evidence type="ECO:0000313" key="2">
    <source>
        <dbReference type="EMBL" id="XDK24416.1"/>
    </source>
</evidence>
<dbReference type="Pfam" id="PF03843">
    <property type="entry name" value="Slp"/>
    <property type="match status" value="1"/>
</dbReference>
<protein>
    <submittedName>
        <fullName evidence="2">Slp family lipoprotein</fullName>
    </submittedName>
</protein>
<dbReference type="RefSeq" id="WP_306100474.1">
    <property type="nucleotide sequence ID" value="NZ_CP162601.1"/>
</dbReference>